<dbReference type="Proteomes" id="UP000288805">
    <property type="component" value="Unassembled WGS sequence"/>
</dbReference>
<evidence type="ECO:0000313" key="2">
    <source>
        <dbReference type="Proteomes" id="UP000288805"/>
    </source>
</evidence>
<comment type="caution">
    <text evidence="1">The sequence shown here is derived from an EMBL/GenBank/DDBJ whole genome shotgun (WGS) entry which is preliminary data.</text>
</comment>
<accession>A0A438JFM4</accession>
<organism evidence="1 2">
    <name type="scientific">Vitis vinifera</name>
    <name type="common">Grape</name>
    <dbReference type="NCBI Taxonomy" id="29760"/>
    <lineage>
        <taxon>Eukaryota</taxon>
        <taxon>Viridiplantae</taxon>
        <taxon>Streptophyta</taxon>
        <taxon>Embryophyta</taxon>
        <taxon>Tracheophyta</taxon>
        <taxon>Spermatophyta</taxon>
        <taxon>Magnoliopsida</taxon>
        <taxon>eudicotyledons</taxon>
        <taxon>Gunneridae</taxon>
        <taxon>Pentapetalae</taxon>
        <taxon>rosids</taxon>
        <taxon>Vitales</taxon>
        <taxon>Vitaceae</taxon>
        <taxon>Viteae</taxon>
        <taxon>Vitis</taxon>
    </lineage>
</organism>
<sequence length="131" mass="14653">MGRVENLNDLVLELGCKVGVLSSSYLGLSLGAPFKFVAAWYEVERFCKSGKYGEEEGGGALVKWERGVSFWKDKWCCDNSLCASFPYLFALAVSKELYSCMFLAGCRVNANDDLLHSKEMLAMLYCMAIMR</sequence>
<reference evidence="1 2" key="1">
    <citation type="journal article" date="2018" name="PLoS Genet.">
        <title>Population sequencing reveals clonal diversity and ancestral inbreeding in the grapevine cultivar Chardonnay.</title>
        <authorList>
            <person name="Roach M.J."/>
            <person name="Johnson D.L."/>
            <person name="Bohlmann J."/>
            <person name="van Vuuren H.J."/>
            <person name="Jones S.J."/>
            <person name="Pretorius I.S."/>
            <person name="Schmidt S.A."/>
            <person name="Borneman A.R."/>
        </authorList>
    </citation>
    <scope>NUCLEOTIDE SEQUENCE [LARGE SCALE GENOMIC DNA]</scope>
    <source>
        <strain evidence="2">cv. Chardonnay</strain>
        <tissue evidence="1">Leaf</tissue>
    </source>
</reference>
<gene>
    <name evidence="1" type="ORF">CK203_022003</name>
</gene>
<dbReference type="EMBL" id="QGNW01000044">
    <property type="protein sequence ID" value="RVX07733.1"/>
    <property type="molecule type" value="Genomic_DNA"/>
</dbReference>
<dbReference type="AlphaFoldDB" id="A0A438JFM4"/>
<evidence type="ECO:0000313" key="1">
    <source>
        <dbReference type="EMBL" id="RVX07733.1"/>
    </source>
</evidence>
<name>A0A438JFM4_VITVI</name>
<proteinExistence type="predicted"/>
<protein>
    <submittedName>
        <fullName evidence="1">Uncharacterized protein</fullName>
    </submittedName>
</protein>